<dbReference type="InterPro" id="IPR022764">
    <property type="entry name" value="Peptidase_S54_rhomboid_dom"/>
</dbReference>
<gene>
    <name evidence="9" type="ORF">GW534_09105</name>
</gene>
<evidence type="ECO:0000313" key="10">
    <source>
        <dbReference type="Proteomes" id="UP000743899"/>
    </source>
</evidence>
<feature type="domain" description="Peptidase S54 rhomboid" evidence="8">
    <location>
        <begin position="232"/>
        <end position="366"/>
    </location>
</feature>
<feature type="transmembrane region" description="Helical" evidence="7">
    <location>
        <begin position="297"/>
        <end position="315"/>
    </location>
</feature>
<dbReference type="InterPro" id="IPR035952">
    <property type="entry name" value="Rhomboid-like_sf"/>
</dbReference>
<keyword evidence="10" id="KW-1185">Reference proteome</keyword>
<feature type="transmembrane region" description="Helical" evidence="7">
    <location>
        <begin position="273"/>
        <end position="291"/>
    </location>
</feature>
<evidence type="ECO:0000313" key="9">
    <source>
        <dbReference type="EMBL" id="NCU17888.1"/>
    </source>
</evidence>
<dbReference type="SUPFAM" id="SSF144091">
    <property type="entry name" value="Rhomboid-like"/>
    <property type="match status" value="1"/>
</dbReference>
<dbReference type="EMBL" id="JAACYS010000037">
    <property type="protein sequence ID" value="NCU17888.1"/>
    <property type="molecule type" value="Genomic_DNA"/>
</dbReference>
<feature type="transmembrane region" description="Helical" evidence="7">
    <location>
        <begin position="234"/>
        <end position="261"/>
    </location>
</feature>
<dbReference type="Proteomes" id="UP000743899">
    <property type="component" value="Unassembled WGS sequence"/>
</dbReference>
<dbReference type="InterPro" id="IPR050925">
    <property type="entry name" value="Rhomboid_protease_S54"/>
</dbReference>
<keyword evidence="9" id="KW-0645">Protease</keyword>
<organism evidence="9 10">
    <name type="scientific">Pallidibacillus pasinlerensis</name>
    <dbReference type="NCBI Taxonomy" id="2703818"/>
    <lineage>
        <taxon>Bacteria</taxon>
        <taxon>Bacillati</taxon>
        <taxon>Bacillota</taxon>
        <taxon>Bacilli</taxon>
        <taxon>Bacillales</taxon>
        <taxon>Bacillaceae</taxon>
        <taxon>Pallidibacillus</taxon>
    </lineage>
</organism>
<keyword evidence="6 7" id="KW-0472">Membrane</keyword>
<comment type="caution">
    <text evidence="9">The sequence shown here is derived from an EMBL/GenBank/DDBJ whole genome shotgun (WGS) entry which is preliminary data.</text>
</comment>
<feature type="transmembrane region" description="Helical" evidence="7">
    <location>
        <begin position="327"/>
        <end position="343"/>
    </location>
</feature>
<evidence type="ECO:0000256" key="1">
    <source>
        <dbReference type="ARBA" id="ARBA00004141"/>
    </source>
</evidence>
<dbReference type="Gene3D" id="1.20.1540.10">
    <property type="entry name" value="Rhomboid-like"/>
    <property type="match status" value="1"/>
</dbReference>
<dbReference type="GO" id="GO:0008233">
    <property type="term" value="F:peptidase activity"/>
    <property type="evidence" value="ECO:0007669"/>
    <property type="project" value="UniProtKB-KW"/>
</dbReference>
<evidence type="ECO:0000256" key="2">
    <source>
        <dbReference type="ARBA" id="ARBA00009045"/>
    </source>
</evidence>
<dbReference type="PANTHER" id="PTHR43731">
    <property type="entry name" value="RHOMBOID PROTEASE"/>
    <property type="match status" value="1"/>
</dbReference>
<dbReference type="GO" id="GO:0006508">
    <property type="term" value="P:proteolysis"/>
    <property type="evidence" value="ECO:0007669"/>
    <property type="project" value="UniProtKB-KW"/>
</dbReference>
<keyword evidence="3 7" id="KW-0812">Transmembrane</keyword>
<protein>
    <submittedName>
        <fullName evidence="9">Rhomboid family intramembrane serine protease</fullName>
    </submittedName>
</protein>
<feature type="transmembrane region" description="Helical" evidence="7">
    <location>
        <begin position="377"/>
        <end position="395"/>
    </location>
</feature>
<evidence type="ECO:0000256" key="4">
    <source>
        <dbReference type="ARBA" id="ARBA00022801"/>
    </source>
</evidence>
<reference evidence="9 10" key="1">
    <citation type="submission" date="2020-01" db="EMBL/GenBank/DDBJ databases">
        <title>A novel Bacillus sp. from Pasinler.</title>
        <authorList>
            <person name="Adiguzel A."/>
            <person name="Ay H."/>
            <person name="Baltaci M.O."/>
        </authorList>
    </citation>
    <scope>NUCLEOTIDE SEQUENCE [LARGE SCALE GENOMIC DNA]</scope>
    <source>
        <strain evidence="9 10">P1</strain>
    </source>
</reference>
<proteinExistence type="inferred from homology"/>
<evidence type="ECO:0000256" key="6">
    <source>
        <dbReference type="ARBA" id="ARBA00023136"/>
    </source>
</evidence>
<feature type="transmembrane region" description="Helical" evidence="7">
    <location>
        <begin position="190"/>
        <end position="214"/>
    </location>
</feature>
<name>A0ABX0A9K1_9BACI</name>
<feature type="transmembrane region" description="Helical" evidence="7">
    <location>
        <begin position="349"/>
        <end position="365"/>
    </location>
</feature>
<sequence length="405" mass="46616">MKVGKRLSYFSYREDYLYWRLIHSLLIEGYRILNISDDQTEIWLEHFNNRKIPTIRIKRYDIDWTNWLRQDIKQTCMNGEMIRKRFFKKKLDCLNVYISAYPPVDSYEDLFNRSFQLDKSKTSVRNFLIAGSHISDSIVQLANIFGKDLIGPIKQQYEPYEIDVVRNNCIQQIKLLEKKEKKLLKQTKPFFTYIFLVIQIVVFLLMEFAGGTLNPEVLVAFGAKFNPFILAGEWWRFITPIFIHIGMIHLLFNSLALYYLGTMVEGIYGKIRFLIIYLFAGFLGTVGSFVFNYNISAGASGAIFGLFGALLYFGIIHKRTFFRTMGVNIIGLIVINLSLGFVAPGIDNAGHIGGLIGGFLAAGIVHLPKERKSDKRIAFFIIALLLTVGSLYYGFTYPKLPPLIY</sequence>
<keyword evidence="5 7" id="KW-1133">Transmembrane helix</keyword>
<evidence type="ECO:0000256" key="5">
    <source>
        <dbReference type="ARBA" id="ARBA00022989"/>
    </source>
</evidence>
<evidence type="ECO:0000256" key="3">
    <source>
        <dbReference type="ARBA" id="ARBA00022692"/>
    </source>
</evidence>
<comment type="subcellular location">
    <subcellularLocation>
        <location evidence="1">Membrane</location>
        <topology evidence="1">Multi-pass membrane protein</topology>
    </subcellularLocation>
</comment>
<comment type="similarity">
    <text evidence="2">Belongs to the peptidase S54 family.</text>
</comment>
<accession>A0ABX0A9K1</accession>
<dbReference type="Pfam" id="PF01694">
    <property type="entry name" value="Rhomboid"/>
    <property type="match status" value="1"/>
</dbReference>
<evidence type="ECO:0000256" key="7">
    <source>
        <dbReference type="SAM" id="Phobius"/>
    </source>
</evidence>
<keyword evidence="4" id="KW-0378">Hydrolase</keyword>
<evidence type="ECO:0000259" key="8">
    <source>
        <dbReference type="Pfam" id="PF01694"/>
    </source>
</evidence>
<dbReference type="PANTHER" id="PTHR43731:SF14">
    <property type="entry name" value="PRESENILIN-ASSOCIATED RHOMBOID-LIKE PROTEIN, MITOCHONDRIAL"/>
    <property type="match status" value="1"/>
</dbReference>